<dbReference type="EMBL" id="FAOZ01000006">
    <property type="protein sequence ID" value="CUU55958.1"/>
    <property type="molecule type" value="Genomic_DNA"/>
</dbReference>
<dbReference type="PANTHER" id="PTHR47235">
    <property type="entry name" value="BLR6548 PROTEIN"/>
    <property type="match status" value="1"/>
</dbReference>
<organism evidence="4 5">
    <name type="scientific">Parafrankia irregularis</name>
    <dbReference type="NCBI Taxonomy" id="795642"/>
    <lineage>
        <taxon>Bacteria</taxon>
        <taxon>Bacillati</taxon>
        <taxon>Actinomycetota</taxon>
        <taxon>Actinomycetes</taxon>
        <taxon>Frankiales</taxon>
        <taxon>Frankiaceae</taxon>
        <taxon>Parafrankia</taxon>
    </lineage>
</organism>
<gene>
    <name evidence="4" type="ORF">Ga0074812_106213</name>
</gene>
<proteinExistence type="inferred from homology"/>
<dbReference type="PROSITE" id="PS51257">
    <property type="entry name" value="PROKAR_LIPOPROTEIN"/>
    <property type="match status" value="1"/>
</dbReference>
<evidence type="ECO:0000313" key="5">
    <source>
        <dbReference type="Proteomes" id="UP000198802"/>
    </source>
</evidence>
<evidence type="ECO:0000259" key="3">
    <source>
        <dbReference type="Pfam" id="PF13458"/>
    </source>
</evidence>
<reference evidence="5" key="1">
    <citation type="submission" date="2015-11" db="EMBL/GenBank/DDBJ databases">
        <authorList>
            <person name="Varghese N."/>
        </authorList>
    </citation>
    <scope>NUCLEOTIDE SEQUENCE [LARGE SCALE GENOMIC DNA]</scope>
    <source>
        <strain evidence="5">DSM 45899</strain>
    </source>
</reference>
<protein>
    <submittedName>
        <fullName evidence="4">ABC-type branched-chain amino acid transport system, substrate-binding protein</fullName>
    </submittedName>
</protein>
<dbReference type="Proteomes" id="UP000198802">
    <property type="component" value="Unassembled WGS sequence"/>
</dbReference>
<dbReference type="CDD" id="cd06341">
    <property type="entry name" value="PBP1_ABC_ligand_binding-like"/>
    <property type="match status" value="1"/>
</dbReference>
<dbReference type="SUPFAM" id="SSF53822">
    <property type="entry name" value="Periplasmic binding protein-like I"/>
    <property type="match status" value="1"/>
</dbReference>
<dbReference type="RefSeq" id="WP_091275257.1">
    <property type="nucleotide sequence ID" value="NZ_FAOZ01000006.1"/>
</dbReference>
<evidence type="ECO:0000256" key="2">
    <source>
        <dbReference type="ARBA" id="ARBA00022729"/>
    </source>
</evidence>
<name>A0A0S4QN65_9ACTN</name>
<keyword evidence="2" id="KW-0732">Signal</keyword>
<dbReference type="Gene3D" id="3.40.50.2300">
    <property type="match status" value="2"/>
</dbReference>
<evidence type="ECO:0000313" key="4">
    <source>
        <dbReference type="EMBL" id="CUU55958.1"/>
    </source>
</evidence>
<dbReference type="Pfam" id="PF13458">
    <property type="entry name" value="Peripla_BP_6"/>
    <property type="match status" value="1"/>
</dbReference>
<dbReference type="AlphaFoldDB" id="A0A0S4QN65"/>
<dbReference type="PANTHER" id="PTHR47235:SF1">
    <property type="entry name" value="BLR6548 PROTEIN"/>
    <property type="match status" value="1"/>
</dbReference>
<sequence>MRIAATGRRWRAAGGALALATAVATLIGGCFGEAGDTSPEVSAASCAPVAGVTADEVRFGALYPDTGTSSQLSRAFRAGVDARLGEANAAGGVHGRQVRYDWRDDESTSAGALLAARSLVERSQSFAVVGTSGIAGEAADYLAERGVPTIGQDLTAGGENVFGYSNMLGGDLGNSVFGVFAHSHGATRAVILRTDALAASGQIGDRLARSLRADAVQVVDTITWTSTGFDLAAAAERVRAAGADMITGVVPVQAFADVVAAARAAGVTVKVAMQPVGYDPGVLDRRRTGLAGSFYLVDFLPFEAHTPAHQRYLDAMAQYAPQIERPEQTTGLVGWLTADLFLRGLQEAGQCPTRAGYIAALRAVKDYDAGGLLPGPVDLAVKNAPRVCVSVVRVGQAADVFQVQMPMALCGDTLR</sequence>
<accession>A0A0S4QN65</accession>
<dbReference type="InterPro" id="IPR028081">
    <property type="entry name" value="Leu-bd"/>
</dbReference>
<feature type="domain" description="Leucine-binding protein" evidence="3">
    <location>
        <begin position="56"/>
        <end position="395"/>
    </location>
</feature>
<keyword evidence="5" id="KW-1185">Reference proteome</keyword>
<dbReference type="InterPro" id="IPR028082">
    <property type="entry name" value="Peripla_BP_I"/>
</dbReference>
<comment type="similarity">
    <text evidence="1">Belongs to the leucine-binding protein family.</text>
</comment>
<evidence type="ECO:0000256" key="1">
    <source>
        <dbReference type="ARBA" id="ARBA00010062"/>
    </source>
</evidence>